<keyword evidence="4 8" id="KW-0812">Transmembrane</keyword>
<comment type="caution">
    <text evidence="10">The sequence shown here is derived from an EMBL/GenBank/DDBJ whole genome shotgun (WGS) entry which is preliminary data.</text>
</comment>
<accession>A0ABW2Q9J6</accession>
<keyword evidence="11" id="KW-1185">Reference proteome</keyword>
<dbReference type="Gene3D" id="1.10.3720.10">
    <property type="entry name" value="MetI-like"/>
    <property type="match status" value="1"/>
</dbReference>
<organism evidence="10 11">
    <name type="scientific">Georgenia alba</name>
    <dbReference type="NCBI Taxonomy" id="2233858"/>
    <lineage>
        <taxon>Bacteria</taxon>
        <taxon>Bacillati</taxon>
        <taxon>Actinomycetota</taxon>
        <taxon>Actinomycetes</taxon>
        <taxon>Micrococcales</taxon>
        <taxon>Bogoriellaceae</taxon>
        <taxon>Georgenia</taxon>
    </lineage>
</organism>
<feature type="transmembrane region" description="Helical" evidence="8">
    <location>
        <begin position="73"/>
        <end position="98"/>
    </location>
</feature>
<dbReference type="InterPro" id="IPR043429">
    <property type="entry name" value="ArtM/GltK/GlnP/TcyL/YhdX-like"/>
</dbReference>
<dbReference type="EMBL" id="JBHTCQ010000002">
    <property type="protein sequence ID" value="MFC7405796.1"/>
    <property type="molecule type" value="Genomic_DNA"/>
</dbReference>
<evidence type="ECO:0000256" key="7">
    <source>
        <dbReference type="ARBA" id="ARBA00023136"/>
    </source>
</evidence>
<feature type="transmembrane region" description="Helical" evidence="8">
    <location>
        <begin position="110"/>
        <end position="130"/>
    </location>
</feature>
<dbReference type="PROSITE" id="PS50928">
    <property type="entry name" value="ABC_TM1"/>
    <property type="match status" value="1"/>
</dbReference>
<reference evidence="11" key="1">
    <citation type="journal article" date="2019" name="Int. J. Syst. Evol. Microbiol.">
        <title>The Global Catalogue of Microorganisms (GCM) 10K type strain sequencing project: providing services to taxonomists for standard genome sequencing and annotation.</title>
        <authorList>
            <consortium name="The Broad Institute Genomics Platform"/>
            <consortium name="The Broad Institute Genome Sequencing Center for Infectious Disease"/>
            <person name="Wu L."/>
            <person name="Ma J."/>
        </authorList>
    </citation>
    <scope>NUCLEOTIDE SEQUENCE [LARGE SCALE GENOMIC DNA]</scope>
    <source>
        <strain evidence="11">JCM 1490</strain>
    </source>
</reference>
<feature type="transmembrane region" description="Helical" evidence="8">
    <location>
        <begin position="226"/>
        <end position="246"/>
    </location>
</feature>
<dbReference type="Proteomes" id="UP001596455">
    <property type="component" value="Unassembled WGS sequence"/>
</dbReference>
<name>A0ABW2Q9J6_9MICO</name>
<dbReference type="NCBIfam" id="TIGR01726">
    <property type="entry name" value="HEQRo_perm_3TM"/>
    <property type="match status" value="1"/>
</dbReference>
<feature type="transmembrane region" description="Helical" evidence="8">
    <location>
        <begin position="258"/>
        <end position="279"/>
    </location>
</feature>
<evidence type="ECO:0000313" key="11">
    <source>
        <dbReference type="Proteomes" id="UP001596455"/>
    </source>
</evidence>
<evidence type="ECO:0000256" key="8">
    <source>
        <dbReference type="RuleBase" id="RU363032"/>
    </source>
</evidence>
<protein>
    <submittedName>
        <fullName evidence="10">Amino acid ABC transporter permease</fullName>
    </submittedName>
</protein>
<keyword evidence="6 8" id="KW-1133">Transmembrane helix</keyword>
<evidence type="ECO:0000256" key="4">
    <source>
        <dbReference type="ARBA" id="ARBA00022692"/>
    </source>
</evidence>
<evidence type="ECO:0000256" key="1">
    <source>
        <dbReference type="ARBA" id="ARBA00004651"/>
    </source>
</evidence>
<keyword evidence="7 8" id="KW-0472">Membrane</keyword>
<dbReference type="PANTHER" id="PTHR30614">
    <property type="entry name" value="MEMBRANE COMPONENT OF AMINO ACID ABC TRANSPORTER"/>
    <property type="match status" value="1"/>
</dbReference>
<evidence type="ECO:0000256" key="6">
    <source>
        <dbReference type="ARBA" id="ARBA00022989"/>
    </source>
</evidence>
<gene>
    <name evidence="10" type="ORF">ACFQQL_11800</name>
</gene>
<dbReference type="Pfam" id="PF00528">
    <property type="entry name" value="BPD_transp_1"/>
    <property type="match status" value="1"/>
</dbReference>
<comment type="similarity">
    <text evidence="8">Belongs to the binding-protein-dependent transport system permease family.</text>
</comment>
<keyword evidence="5" id="KW-0029">Amino-acid transport</keyword>
<evidence type="ECO:0000259" key="9">
    <source>
        <dbReference type="PROSITE" id="PS50928"/>
    </source>
</evidence>
<evidence type="ECO:0000313" key="10">
    <source>
        <dbReference type="EMBL" id="MFC7405796.1"/>
    </source>
</evidence>
<comment type="subcellular location">
    <subcellularLocation>
        <location evidence="1 8">Cell membrane</location>
        <topology evidence="1 8">Multi-pass membrane protein</topology>
    </subcellularLocation>
</comment>
<feature type="transmembrane region" description="Helical" evidence="8">
    <location>
        <begin position="33"/>
        <end position="53"/>
    </location>
</feature>
<evidence type="ECO:0000256" key="2">
    <source>
        <dbReference type="ARBA" id="ARBA00022448"/>
    </source>
</evidence>
<sequence length="320" mass="34711">MRTAEPAAPAGSADAEEGLDVSRAARRPHPWRWVGAAVVAVLLAMLANMLITNDRFEWDVVFAWLTAESIMKGLGVTLLLTVIAMTMGIVLGVVLAICRMSDNPLLAGTSAAYIWFFRGTPTLVQLIFFYNLSALMPQLSLGIPFGPEFVTFQTNALITPLLAAILGLGLNEAAYMAEIVRGGLLSVDPGQREAGAAVGMSEGRILRRIILPQAMRFIIPPTGNQVISMVKATALVSVIALSDLLYTAQSIYNRTFETIPMLVVACLWYLVITSVLYVVQANIERHYSRGDRHRKAGFWDFVRIRPKGPATPPSAQGAPA</sequence>
<proteinExistence type="inferred from homology"/>
<evidence type="ECO:0000256" key="3">
    <source>
        <dbReference type="ARBA" id="ARBA00022475"/>
    </source>
</evidence>
<dbReference type="InterPro" id="IPR035906">
    <property type="entry name" value="MetI-like_sf"/>
</dbReference>
<dbReference type="CDD" id="cd06261">
    <property type="entry name" value="TM_PBP2"/>
    <property type="match status" value="1"/>
</dbReference>
<feature type="domain" description="ABC transmembrane type-1" evidence="9">
    <location>
        <begin position="74"/>
        <end position="280"/>
    </location>
</feature>
<dbReference type="InterPro" id="IPR010065">
    <property type="entry name" value="AA_ABC_transptr_permease_3TM"/>
</dbReference>
<dbReference type="PANTHER" id="PTHR30614:SF0">
    <property type="entry name" value="L-CYSTINE TRANSPORT SYSTEM PERMEASE PROTEIN TCYL"/>
    <property type="match status" value="1"/>
</dbReference>
<dbReference type="RefSeq" id="WP_382394557.1">
    <property type="nucleotide sequence ID" value="NZ_JBHTCQ010000002.1"/>
</dbReference>
<feature type="transmembrane region" description="Helical" evidence="8">
    <location>
        <begin position="150"/>
        <end position="171"/>
    </location>
</feature>
<keyword evidence="3" id="KW-1003">Cell membrane</keyword>
<evidence type="ECO:0000256" key="5">
    <source>
        <dbReference type="ARBA" id="ARBA00022970"/>
    </source>
</evidence>
<dbReference type="InterPro" id="IPR000515">
    <property type="entry name" value="MetI-like"/>
</dbReference>
<dbReference type="SUPFAM" id="SSF161098">
    <property type="entry name" value="MetI-like"/>
    <property type="match status" value="1"/>
</dbReference>
<keyword evidence="2 8" id="KW-0813">Transport</keyword>